<evidence type="ECO:0000256" key="7">
    <source>
        <dbReference type="ARBA" id="ARBA00032962"/>
    </source>
</evidence>
<keyword evidence="5" id="KW-0805">Transcription regulation</keyword>
<feature type="binding site" evidence="9">
    <location>
        <position position="71"/>
    </location>
    <ligand>
        <name>Zn(2+)</name>
        <dbReference type="ChEBI" id="CHEBI:29105"/>
        <label>2</label>
    </ligand>
</feature>
<evidence type="ECO:0000256" key="11">
    <source>
        <dbReference type="RuleBase" id="RU003474"/>
    </source>
</evidence>
<gene>
    <name evidence="13" type="ORF">ELS20_02520</name>
</gene>
<dbReference type="NCBIfam" id="TIGR01384">
    <property type="entry name" value="TFS_arch"/>
    <property type="match status" value="1"/>
</dbReference>
<reference evidence="13 14" key="1">
    <citation type="submission" date="2018-12" db="EMBL/GenBank/DDBJ databases">
        <title>Draft genome sequence of Haloarcula hispinica strain 18.1, an halophilic archaeon isolated from Chott El Jerid of Southern Tunisia.</title>
        <authorList>
            <person name="Najjari A."/>
            <person name="Ben Dhia O."/>
            <person name="Ferjani R."/>
            <person name="Mahjoubi M."/>
            <person name="Sghaier H."/>
            <person name="Elshahed M."/>
            <person name="Ouzari H.I."/>
            <person name="Cherid A."/>
            <person name="Youssef N."/>
        </authorList>
    </citation>
    <scope>NUCLEOTIDE SEQUENCE [LARGE SCALE GENOMIC DNA]</scope>
    <source>
        <strain evidence="13 14">18.1</strain>
    </source>
</reference>
<keyword evidence="6 8" id="KW-0804">Transcription</keyword>
<keyword evidence="4 9" id="KW-0862">Zinc</keyword>
<evidence type="ECO:0000256" key="1">
    <source>
        <dbReference type="ARBA" id="ARBA00018272"/>
    </source>
</evidence>
<keyword evidence="3 10" id="KW-0863">Zinc-finger</keyword>
<comment type="caution">
    <text evidence="13">The sequence shown here is derived from an EMBL/GenBank/DDBJ whole genome shotgun (WGS) entry which is preliminary data.</text>
</comment>
<evidence type="ECO:0000256" key="6">
    <source>
        <dbReference type="ARBA" id="ARBA00023163"/>
    </source>
</evidence>
<feature type="binding site" evidence="9">
    <location>
        <position position="20"/>
    </location>
    <ligand>
        <name>Zn(2+)</name>
        <dbReference type="ChEBI" id="CHEBI:29105"/>
        <label>1</label>
    </ligand>
</feature>
<dbReference type="CDD" id="cd10511">
    <property type="entry name" value="Zn-ribbon_TFS"/>
    <property type="match status" value="1"/>
</dbReference>
<feature type="binding site" evidence="9">
    <location>
        <position position="96"/>
    </location>
    <ligand>
        <name>Zn(2+)</name>
        <dbReference type="ChEBI" id="CHEBI:29105"/>
        <label>2</label>
    </ligand>
</feature>
<evidence type="ECO:0000259" key="12">
    <source>
        <dbReference type="PROSITE" id="PS51133"/>
    </source>
</evidence>
<keyword evidence="2 9" id="KW-0479">Metal-binding</keyword>
<evidence type="ECO:0000256" key="8">
    <source>
        <dbReference type="PIRNR" id="PIRNR005586"/>
    </source>
</evidence>
<dbReference type="OMA" id="WYTLKQT"/>
<dbReference type="GO" id="GO:0003676">
    <property type="term" value="F:nucleic acid binding"/>
    <property type="evidence" value="ECO:0007669"/>
    <property type="project" value="InterPro"/>
</dbReference>
<name>A0A482TAJ8_HALHI</name>
<dbReference type="AlphaFoldDB" id="A0A482TAJ8"/>
<dbReference type="GO" id="GO:0006355">
    <property type="term" value="P:regulation of DNA-templated transcription"/>
    <property type="evidence" value="ECO:0007669"/>
    <property type="project" value="InterPro"/>
</dbReference>
<dbReference type="SMART" id="SM00440">
    <property type="entry name" value="ZnF_C2C2"/>
    <property type="match status" value="1"/>
</dbReference>
<dbReference type="GO" id="GO:0008270">
    <property type="term" value="F:zinc ion binding"/>
    <property type="evidence" value="ECO:0007669"/>
    <property type="project" value="UniProtKB-KW"/>
</dbReference>
<sequence>MQFCDDCGSMMHADGDEMVCQSCGARVTKDEDRAAEFVSTDEQSGDELIETEEGSNFEGKPTADDVTCEECGHGKAWYTIKQTGSADEPPTRFFKCQECGHRWREYN</sequence>
<dbReference type="SMART" id="SM00661">
    <property type="entry name" value="RPOL9"/>
    <property type="match status" value="1"/>
</dbReference>
<dbReference type="PROSITE" id="PS51133">
    <property type="entry name" value="ZF_TFIIS_2"/>
    <property type="match status" value="1"/>
</dbReference>
<protein>
    <recommendedName>
        <fullName evidence="1">Transcription factor S</fullName>
    </recommendedName>
    <alternativeName>
        <fullName evidence="7">Transcription elongation factor IIS/RNA polymerase subunit homolog</fullName>
    </alternativeName>
</protein>
<evidence type="ECO:0000256" key="3">
    <source>
        <dbReference type="ARBA" id="ARBA00022771"/>
    </source>
</evidence>
<evidence type="ECO:0000256" key="2">
    <source>
        <dbReference type="ARBA" id="ARBA00022723"/>
    </source>
</evidence>
<dbReference type="GO" id="GO:0006351">
    <property type="term" value="P:DNA-templated transcription"/>
    <property type="evidence" value="ECO:0007669"/>
    <property type="project" value="InterPro"/>
</dbReference>
<evidence type="ECO:0000313" key="13">
    <source>
        <dbReference type="EMBL" id="RYJ09029.1"/>
    </source>
</evidence>
<dbReference type="InterPro" id="IPR001222">
    <property type="entry name" value="Znf_TFIIS"/>
</dbReference>
<dbReference type="InterPro" id="IPR012164">
    <property type="entry name" value="Rpa12/Rpb9/Rpc10/TFS"/>
</dbReference>
<feature type="binding site" evidence="9">
    <location>
        <position position="4"/>
    </location>
    <ligand>
        <name>Zn(2+)</name>
        <dbReference type="ChEBI" id="CHEBI:29105"/>
        <label>1</label>
    </ligand>
</feature>
<feature type="domain" description="TFIIS-type" evidence="12">
    <location>
        <begin position="64"/>
        <end position="104"/>
    </location>
</feature>
<dbReference type="GeneID" id="99237999"/>
<dbReference type="Pfam" id="PF01096">
    <property type="entry name" value="Zn_ribbon_TFIIS"/>
    <property type="match status" value="1"/>
</dbReference>
<dbReference type="PANTHER" id="PTHR11239:SF12">
    <property type="entry name" value="DNA-DIRECTED RNA POLYMERASE III SUBUNIT RPC10"/>
    <property type="match status" value="1"/>
</dbReference>
<feature type="binding site" evidence="9">
    <location>
        <position position="7"/>
    </location>
    <ligand>
        <name>Zn(2+)</name>
        <dbReference type="ChEBI" id="CHEBI:29105"/>
        <label>1</label>
    </ligand>
</feature>
<proteinExistence type="inferred from homology"/>
<feature type="binding site" evidence="9">
    <location>
        <position position="99"/>
    </location>
    <ligand>
        <name>Zn(2+)</name>
        <dbReference type="ChEBI" id="CHEBI:29105"/>
        <label>2</label>
    </ligand>
</feature>
<evidence type="ECO:0000256" key="5">
    <source>
        <dbReference type="ARBA" id="ARBA00023015"/>
    </source>
</evidence>
<evidence type="ECO:0000256" key="10">
    <source>
        <dbReference type="PIRSR" id="PIRSR005586-2"/>
    </source>
</evidence>
<comment type="similarity">
    <text evidence="8 11">Belongs to the archaeal rpoM/eukaryotic RPA12/RPB9/RPC11 RNA polymerase family.</text>
</comment>
<dbReference type="RefSeq" id="WP_014039957.1">
    <property type="nucleotide sequence ID" value="NZ_BAABRG010000002.1"/>
</dbReference>
<dbReference type="Proteomes" id="UP000293535">
    <property type="component" value="Unassembled WGS sequence"/>
</dbReference>
<dbReference type="PIRSF" id="PIRSF005586">
    <property type="entry name" value="RNApol_RpoM"/>
    <property type="match status" value="1"/>
</dbReference>
<dbReference type="PROSITE" id="PS01030">
    <property type="entry name" value="RNA_POL_M_15KD"/>
    <property type="match status" value="1"/>
</dbReference>
<evidence type="ECO:0000256" key="4">
    <source>
        <dbReference type="ARBA" id="ARBA00022833"/>
    </source>
</evidence>
<dbReference type="InterPro" id="IPR019761">
    <property type="entry name" value="DNA-dir_RNA_pol-M_15_CS"/>
</dbReference>
<dbReference type="PANTHER" id="PTHR11239">
    <property type="entry name" value="DNA-DIRECTED RNA POLYMERASE"/>
    <property type="match status" value="1"/>
</dbReference>
<dbReference type="Pfam" id="PF02150">
    <property type="entry name" value="Zn_ribbon_RPB9"/>
    <property type="match status" value="1"/>
</dbReference>
<feature type="binding site" evidence="9">
    <location>
        <position position="68"/>
    </location>
    <ligand>
        <name>Zn(2+)</name>
        <dbReference type="ChEBI" id="CHEBI:29105"/>
        <label>2</label>
    </ligand>
</feature>
<accession>A0A482TAJ8</accession>
<dbReference type="InterPro" id="IPR001529">
    <property type="entry name" value="Zn_ribbon_RPB9"/>
</dbReference>
<evidence type="ECO:0000313" key="14">
    <source>
        <dbReference type="Proteomes" id="UP000293535"/>
    </source>
</evidence>
<dbReference type="GO" id="GO:0003899">
    <property type="term" value="F:DNA-directed RNA polymerase activity"/>
    <property type="evidence" value="ECO:0007669"/>
    <property type="project" value="InterPro"/>
</dbReference>
<organism evidence="13 14">
    <name type="scientific">Haloarcula hispanica</name>
    <dbReference type="NCBI Taxonomy" id="51589"/>
    <lineage>
        <taxon>Archaea</taxon>
        <taxon>Methanobacteriati</taxon>
        <taxon>Methanobacteriota</taxon>
        <taxon>Stenosarchaea group</taxon>
        <taxon>Halobacteria</taxon>
        <taxon>Halobacteriales</taxon>
        <taxon>Haloarculaceae</taxon>
        <taxon>Haloarcula</taxon>
    </lineage>
</organism>
<evidence type="ECO:0000256" key="9">
    <source>
        <dbReference type="PIRSR" id="PIRSR005586-1"/>
    </source>
</evidence>
<dbReference type="InterPro" id="IPR006288">
    <property type="entry name" value="TFS"/>
</dbReference>
<dbReference type="SUPFAM" id="SSF57783">
    <property type="entry name" value="Zinc beta-ribbon"/>
    <property type="match status" value="1"/>
</dbReference>
<dbReference type="Gene3D" id="2.20.25.10">
    <property type="match status" value="1"/>
</dbReference>
<feature type="binding site" evidence="9">
    <location>
        <position position="23"/>
    </location>
    <ligand>
        <name>Zn(2+)</name>
        <dbReference type="ChEBI" id="CHEBI:29105"/>
        <label>1</label>
    </ligand>
</feature>
<dbReference type="EMBL" id="RZIG01000002">
    <property type="protein sequence ID" value="RYJ09029.1"/>
    <property type="molecule type" value="Genomic_DNA"/>
</dbReference>
<feature type="zinc finger region" description="C4-type" evidence="10">
    <location>
        <begin position="4"/>
        <end position="23"/>
    </location>
</feature>